<dbReference type="SUPFAM" id="SSF81321">
    <property type="entry name" value="Family A G protein-coupled receptor-like"/>
    <property type="match status" value="1"/>
</dbReference>
<evidence type="ECO:0000256" key="5">
    <source>
        <dbReference type="ARBA" id="ARBA00023224"/>
    </source>
</evidence>
<dbReference type="EMBL" id="MKHE01000026">
    <property type="protein sequence ID" value="OWK02031.1"/>
    <property type="molecule type" value="Genomic_DNA"/>
</dbReference>
<keyword evidence="8" id="KW-1185">Reference proteome</keyword>
<comment type="caution">
    <text evidence="7">The sequence shown here is derived from an EMBL/GenBank/DDBJ whole genome shotgun (WGS) entry which is preliminary data.</text>
</comment>
<evidence type="ECO:0000313" key="7">
    <source>
        <dbReference type="EMBL" id="OWK02031.1"/>
    </source>
</evidence>
<keyword evidence="6" id="KW-1133">Transmembrane helix</keyword>
<name>A0A212C7R8_CEREH</name>
<organism evidence="7 8">
    <name type="scientific">Cervus elaphus hippelaphus</name>
    <name type="common">European red deer</name>
    <dbReference type="NCBI Taxonomy" id="46360"/>
    <lineage>
        <taxon>Eukaryota</taxon>
        <taxon>Metazoa</taxon>
        <taxon>Chordata</taxon>
        <taxon>Craniata</taxon>
        <taxon>Vertebrata</taxon>
        <taxon>Euteleostomi</taxon>
        <taxon>Mammalia</taxon>
        <taxon>Eutheria</taxon>
        <taxon>Laurasiatheria</taxon>
        <taxon>Artiodactyla</taxon>
        <taxon>Ruminantia</taxon>
        <taxon>Pecora</taxon>
        <taxon>Cervidae</taxon>
        <taxon>Cervinae</taxon>
        <taxon>Cervus</taxon>
    </lineage>
</organism>
<keyword evidence="3" id="KW-0297">G-protein coupled receptor</keyword>
<dbReference type="PANTHER" id="PTHR24249:SF307">
    <property type="entry name" value="TRACE AMINE-ASSOCIATED RECEPTOR 5"/>
    <property type="match status" value="1"/>
</dbReference>
<keyword evidence="5" id="KW-0807">Transducer</keyword>
<evidence type="ECO:0000313" key="8">
    <source>
        <dbReference type="Proteomes" id="UP000242450"/>
    </source>
</evidence>
<reference evidence="7 8" key="1">
    <citation type="journal article" date="2018" name="Mol. Genet. Genomics">
        <title>The red deer Cervus elaphus genome CerEla1.0: sequencing, annotating, genes, and chromosomes.</title>
        <authorList>
            <person name="Bana N.A."/>
            <person name="Nyiri A."/>
            <person name="Nagy J."/>
            <person name="Frank K."/>
            <person name="Nagy T."/>
            <person name="Steger V."/>
            <person name="Schiller M."/>
            <person name="Lakatos P."/>
            <person name="Sugar L."/>
            <person name="Horn P."/>
            <person name="Barta E."/>
            <person name="Orosz L."/>
        </authorList>
    </citation>
    <scope>NUCLEOTIDE SEQUENCE [LARGE SCALE GENOMIC DNA]</scope>
    <source>
        <strain evidence="7">Hungarian</strain>
    </source>
</reference>
<dbReference type="GO" id="GO:0005886">
    <property type="term" value="C:plasma membrane"/>
    <property type="evidence" value="ECO:0007669"/>
    <property type="project" value="UniProtKB-SubCell"/>
</dbReference>
<protein>
    <submittedName>
        <fullName evidence="7">TAAR6</fullName>
    </submittedName>
</protein>
<gene>
    <name evidence="7" type="ORF">Celaphus_00019000</name>
</gene>
<dbReference type="Proteomes" id="UP000242450">
    <property type="component" value="Chromosome 26"/>
</dbReference>
<dbReference type="OrthoDB" id="10042731at2759"/>
<evidence type="ECO:0000256" key="1">
    <source>
        <dbReference type="ARBA" id="ARBA00004651"/>
    </source>
</evidence>
<feature type="transmembrane region" description="Helical" evidence="6">
    <location>
        <begin position="51"/>
        <end position="72"/>
    </location>
</feature>
<evidence type="ECO:0000256" key="3">
    <source>
        <dbReference type="ARBA" id="ARBA00023040"/>
    </source>
</evidence>
<keyword evidence="6" id="KW-0472">Membrane</keyword>
<accession>A0A212C7R8</accession>
<keyword evidence="2" id="KW-1003">Cell membrane</keyword>
<evidence type="ECO:0000256" key="2">
    <source>
        <dbReference type="ARBA" id="ARBA00022475"/>
    </source>
</evidence>
<dbReference type="GO" id="GO:0001594">
    <property type="term" value="F:trace-amine receptor activity"/>
    <property type="evidence" value="ECO:0007669"/>
    <property type="project" value="TreeGrafter"/>
</dbReference>
<evidence type="ECO:0000256" key="6">
    <source>
        <dbReference type="SAM" id="Phobius"/>
    </source>
</evidence>
<keyword evidence="6" id="KW-0812">Transmembrane</keyword>
<proteinExistence type="predicted"/>
<dbReference type="InterPro" id="IPR050569">
    <property type="entry name" value="TAAR"/>
</dbReference>
<feature type="transmembrane region" description="Helical" evidence="6">
    <location>
        <begin position="92"/>
        <end position="113"/>
    </location>
</feature>
<comment type="subcellular location">
    <subcellularLocation>
        <location evidence="1">Cell membrane</location>
        <topology evidence="1">Multi-pass membrane protein</topology>
    </subcellularLocation>
</comment>
<dbReference type="Gene3D" id="1.20.1070.10">
    <property type="entry name" value="Rhodopsin 7-helix transmembrane proteins"/>
    <property type="match status" value="2"/>
</dbReference>
<keyword evidence="4" id="KW-0675">Receptor</keyword>
<sequence length="128" mass="14120">MSAAAMAPVGEKPKPTFLLYTHVSEKETEKRENWRFNEVIKQKQLHSPANFLIASLACADFLVGVTVMPFSMVRYIAVTDPLVYPTKLTVSVSGVCISIAWILPMVYSGAVFLTGVSDDGMEELYTLV</sequence>
<dbReference type="PANTHER" id="PTHR24249">
    <property type="entry name" value="HISTAMINE RECEPTOR-RELATED G-PROTEIN COUPLED RECEPTOR"/>
    <property type="match status" value="1"/>
</dbReference>
<evidence type="ECO:0000256" key="4">
    <source>
        <dbReference type="ARBA" id="ARBA00023170"/>
    </source>
</evidence>
<dbReference type="AlphaFoldDB" id="A0A212C7R8"/>